<dbReference type="GO" id="GO:0016139">
    <property type="term" value="P:glycoside catabolic process"/>
    <property type="evidence" value="ECO:0007669"/>
    <property type="project" value="TreeGrafter"/>
</dbReference>
<dbReference type="Pfam" id="PF00754">
    <property type="entry name" value="F5_F8_type_C"/>
    <property type="match status" value="1"/>
</dbReference>
<evidence type="ECO:0000256" key="6">
    <source>
        <dbReference type="SAM" id="SignalP"/>
    </source>
</evidence>
<dbReference type="RefSeq" id="WP_140468526.1">
    <property type="nucleotide sequence ID" value="NZ_RCYZ01000007.1"/>
</dbReference>
<dbReference type="Gene3D" id="3.20.20.80">
    <property type="entry name" value="Glycosidases"/>
    <property type="match status" value="1"/>
</dbReference>
<dbReference type="SUPFAM" id="SSF51445">
    <property type="entry name" value="(Trans)glycosidases"/>
    <property type="match status" value="1"/>
</dbReference>
<evidence type="ECO:0000256" key="3">
    <source>
        <dbReference type="ARBA" id="ARBA00022729"/>
    </source>
</evidence>
<dbReference type="EMBL" id="RCYZ01000007">
    <property type="protein sequence ID" value="TPG63643.1"/>
    <property type="molecule type" value="Genomic_DNA"/>
</dbReference>
<dbReference type="GO" id="GO:0005764">
    <property type="term" value="C:lysosome"/>
    <property type="evidence" value="ECO:0007669"/>
    <property type="project" value="TreeGrafter"/>
</dbReference>
<dbReference type="SUPFAM" id="SSF49785">
    <property type="entry name" value="Galactose-binding domain-like"/>
    <property type="match status" value="1"/>
</dbReference>
<evidence type="ECO:0000259" key="7">
    <source>
        <dbReference type="Pfam" id="PF00754"/>
    </source>
</evidence>
<evidence type="ECO:0000313" key="10">
    <source>
        <dbReference type="Proteomes" id="UP000317646"/>
    </source>
</evidence>
<feature type="domain" description="F5/8 type C" evidence="7">
    <location>
        <begin position="376"/>
        <end position="481"/>
    </location>
</feature>
<dbReference type="SMART" id="SM00812">
    <property type="entry name" value="Alpha_L_fucos"/>
    <property type="match status" value="1"/>
</dbReference>
<feature type="signal peptide" evidence="6">
    <location>
        <begin position="1"/>
        <end position="21"/>
    </location>
</feature>
<keyword evidence="3 6" id="KW-0732">Signal</keyword>
<evidence type="ECO:0000256" key="1">
    <source>
        <dbReference type="ARBA" id="ARBA00007951"/>
    </source>
</evidence>
<dbReference type="Proteomes" id="UP000317646">
    <property type="component" value="Unassembled WGS sequence"/>
</dbReference>
<feature type="chain" id="PRO_5021289643" description="alpha-L-fucosidase" evidence="6">
    <location>
        <begin position="22"/>
        <end position="498"/>
    </location>
</feature>
<proteinExistence type="inferred from homology"/>
<dbReference type="InterPro" id="IPR000421">
    <property type="entry name" value="FA58C"/>
</dbReference>
<comment type="similarity">
    <text evidence="1">Belongs to the glycosyl hydrolase 29 family.</text>
</comment>
<dbReference type="InterPro" id="IPR000933">
    <property type="entry name" value="Glyco_hydro_29"/>
</dbReference>
<dbReference type="InterPro" id="IPR017853">
    <property type="entry name" value="GH"/>
</dbReference>
<reference evidence="9 10" key="1">
    <citation type="journal article" date="2019" name="Environ. Microbiol.">
        <title>Species interactions and distinct microbial communities in high Arctic permafrost affected cryosols are associated with the CH4 and CO2 gas fluxes.</title>
        <authorList>
            <person name="Altshuler I."/>
            <person name="Hamel J."/>
            <person name="Turney S."/>
            <person name="Magnuson E."/>
            <person name="Levesque R."/>
            <person name="Greer C."/>
            <person name="Whyte L.G."/>
        </authorList>
    </citation>
    <scope>NUCLEOTIDE SEQUENCE [LARGE SCALE GENOMIC DNA]</scope>
    <source>
        <strain evidence="9 10">S9.2P</strain>
    </source>
</reference>
<evidence type="ECO:0000259" key="8">
    <source>
        <dbReference type="Pfam" id="PF01120"/>
    </source>
</evidence>
<keyword evidence="10" id="KW-1185">Reference proteome</keyword>
<sequence length="498" mass="54170">MPRSYLRAALALGCAALLAGGAPKPRPHAPAPGAPQPYGAVPSARQLAWHGVEVYGIMHLTPTTFENKEWGFGDANPTTFNPTDFNADQIIKAAKAGGLRGIVLVAKHHDGFALWPTKTTEYNISKSPFRGGKGDLVREIEQAARRNGLQFGVYCSPWDRNSAKYGTGEYLAMYQAQLKELYGQYGPLFMSWHDGANGGDGYYGGAREKRSIDNATYYDWDHTWGDITRKMQPTANIFSDVGWDVRWVGNEEGHAAETSWATFTPMPAAGKNVAVPGQSNYPENPVGTRNGKFWMPAECDVPLRKGWFYHPAEQPKTPAALFDLYLKSVGRGAALDLGLAPDTRGQLHPDDVAALQAFGNMVQHTFARNLARKARLTASNTRGPGYAASTVLDGNGQTYWATADAVTKASLTLELPGPQTFDVISLQEYIPLGQRIEAFNVEAWDGTGWKKIGGGTSIGAKRLLALDAPVTASKVRLNLTQSPVCLTLSEFGLYKRTE</sequence>
<comment type="caution">
    <text evidence="9">The sequence shown here is derived from an EMBL/GenBank/DDBJ whole genome shotgun (WGS) entry which is preliminary data.</text>
</comment>
<protein>
    <recommendedName>
        <fullName evidence="2">alpha-L-fucosidase</fullName>
        <ecNumber evidence="2">3.2.1.51</ecNumber>
    </recommendedName>
</protein>
<name>A0A502GRU3_9BACT</name>
<evidence type="ECO:0000256" key="5">
    <source>
        <dbReference type="ARBA" id="ARBA00023295"/>
    </source>
</evidence>
<dbReference type="GO" id="GO:0004560">
    <property type="term" value="F:alpha-L-fucosidase activity"/>
    <property type="evidence" value="ECO:0007669"/>
    <property type="project" value="InterPro"/>
</dbReference>
<keyword evidence="4" id="KW-0378">Hydrolase</keyword>
<dbReference type="EC" id="3.2.1.51" evidence="2"/>
<dbReference type="PANTHER" id="PTHR10030:SF37">
    <property type="entry name" value="ALPHA-L-FUCOSIDASE-RELATED"/>
    <property type="match status" value="1"/>
</dbReference>
<dbReference type="AlphaFoldDB" id="A0A502GRU3"/>
<organism evidence="9 10">
    <name type="scientific">Hymenobacter nivis</name>
    <dbReference type="NCBI Taxonomy" id="1850093"/>
    <lineage>
        <taxon>Bacteria</taxon>
        <taxon>Pseudomonadati</taxon>
        <taxon>Bacteroidota</taxon>
        <taxon>Cytophagia</taxon>
        <taxon>Cytophagales</taxon>
        <taxon>Hymenobacteraceae</taxon>
        <taxon>Hymenobacter</taxon>
    </lineage>
</organism>
<dbReference type="InterPro" id="IPR057739">
    <property type="entry name" value="Glyco_hydro_29_N"/>
</dbReference>
<dbReference type="Gene3D" id="2.60.120.260">
    <property type="entry name" value="Galactose-binding domain-like"/>
    <property type="match status" value="1"/>
</dbReference>
<dbReference type="Pfam" id="PF01120">
    <property type="entry name" value="Alpha_L_fucos"/>
    <property type="match status" value="1"/>
</dbReference>
<evidence type="ECO:0000256" key="4">
    <source>
        <dbReference type="ARBA" id="ARBA00022801"/>
    </source>
</evidence>
<evidence type="ECO:0000256" key="2">
    <source>
        <dbReference type="ARBA" id="ARBA00012662"/>
    </source>
</evidence>
<accession>A0A502GRU3</accession>
<gene>
    <name evidence="9" type="ORF">EAH73_16450</name>
</gene>
<dbReference type="InterPro" id="IPR008979">
    <property type="entry name" value="Galactose-bd-like_sf"/>
</dbReference>
<dbReference type="PANTHER" id="PTHR10030">
    <property type="entry name" value="ALPHA-L-FUCOSIDASE"/>
    <property type="match status" value="1"/>
</dbReference>
<evidence type="ECO:0000313" key="9">
    <source>
        <dbReference type="EMBL" id="TPG63643.1"/>
    </source>
</evidence>
<keyword evidence="5" id="KW-0326">Glycosidase</keyword>
<dbReference type="GO" id="GO:0006004">
    <property type="term" value="P:fucose metabolic process"/>
    <property type="evidence" value="ECO:0007669"/>
    <property type="project" value="TreeGrafter"/>
</dbReference>
<feature type="domain" description="Glycoside hydrolase family 29 N-terminal" evidence="8">
    <location>
        <begin position="63"/>
        <end position="363"/>
    </location>
</feature>
<dbReference type="OrthoDB" id="1095333at2"/>